<dbReference type="InterPro" id="IPR008271">
    <property type="entry name" value="Ser/Thr_kinase_AS"/>
</dbReference>
<dbReference type="CDD" id="cd14014">
    <property type="entry name" value="STKc_PknB_like"/>
    <property type="match status" value="1"/>
</dbReference>
<name>A0A2N9BIC2_STRCX</name>
<evidence type="ECO:0000256" key="7">
    <source>
        <dbReference type="SAM" id="Phobius"/>
    </source>
</evidence>
<dbReference type="SMART" id="SM00220">
    <property type="entry name" value="S_TKc"/>
    <property type="match status" value="1"/>
</dbReference>
<feature type="compositionally biased region" description="Gly residues" evidence="6">
    <location>
        <begin position="346"/>
        <end position="359"/>
    </location>
</feature>
<evidence type="ECO:0000256" key="3">
    <source>
        <dbReference type="ARBA" id="ARBA00022777"/>
    </source>
</evidence>
<dbReference type="EC" id="2.7.11.1" evidence="9"/>
<dbReference type="AlphaFoldDB" id="A0A2N9BIC2"/>
<accession>A0A2N9BIC2</accession>
<organism evidence="9 10">
    <name type="scientific">Streptomyces chartreusis NRRL 3882</name>
    <dbReference type="NCBI Taxonomy" id="1079985"/>
    <lineage>
        <taxon>Bacteria</taxon>
        <taxon>Bacillati</taxon>
        <taxon>Actinomycetota</taxon>
        <taxon>Actinomycetes</taxon>
        <taxon>Kitasatosporales</taxon>
        <taxon>Streptomycetaceae</taxon>
        <taxon>Streptomyces</taxon>
    </lineage>
</organism>
<dbReference type="InterPro" id="IPR017441">
    <property type="entry name" value="Protein_kinase_ATP_BS"/>
</dbReference>
<keyword evidence="7" id="KW-1133">Transmembrane helix</keyword>
<evidence type="ECO:0000256" key="5">
    <source>
        <dbReference type="PROSITE-ProRule" id="PRU10141"/>
    </source>
</evidence>
<dbReference type="EMBL" id="LT963352">
    <property type="protein sequence ID" value="SOR83099.1"/>
    <property type="molecule type" value="Genomic_DNA"/>
</dbReference>
<evidence type="ECO:0000256" key="1">
    <source>
        <dbReference type="ARBA" id="ARBA00022679"/>
    </source>
</evidence>
<dbReference type="GO" id="GO:0004674">
    <property type="term" value="F:protein serine/threonine kinase activity"/>
    <property type="evidence" value="ECO:0007669"/>
    <property type="project" value="UniProtKB-EC"/>
</dbReference>
<gene>
    <name evidence="9" type="primary">afsK_10</name>
    <name evidence="9" type="ORF">SCNRRL3882_6545</name>
</gene>
<dbReference type="InterPro" id="IPR000719">
    <property type="entry name" value="Prot_kinase_dom"/>
</dbReference>
<dbReference type="PROSITE" id="PS50011">
    <property type="entry name" value="PROTEIN_KINASE_DOM"/>
    <property type="match status" value="1"/>
</dbReference>
<feature type="compositionally biased region" description="Low complexity" evidence="6">
    <location>
        <begin position="360"/>
        <end position="405"/>
    </location>
</feature>
<dbReference type="GO" id="GO:0005524">
    <property type="term" value="F:ATP binding"/>
    <property type="evidence" value="ECO:0007669"/>
    <property type="project" value="UniProtKB-UniRule"/>
</dbReference>
<evidence type="ECO:0000256" key="4">
    <source>
        <dbReference type="ARBA" id="ARBA00022840"/>
    </source>
</evidence>
<keyword evidence="7" id="KW-0472">Membrane</keyword>
<evidence type="ECO:0000313" key="10">
    <source>
        <dbReference type="Proteomes" id="UP000235464"/>
    </source>
</evidence>
<feature type="compositionally biased region" description="Basic and acidic residues" evidence="6">
    <location>
        <begin position="287"/>
        <end position="301"/>
    </location>
</feature>
<feature type="compositionally biased region" description="Basic and acidic residues" evidence="6">
    <location>
        <begin position="470"/>
        <end position="480"/>
    </location>
</feature>
<dbReference type="SUPFAM" id="SSF56112">
    <property type="entry name" value="Protein kinase-like (PK-like)"/>
    <property type="match status" value="1"/>
</dbReference>
<evidence type="ECO:0000256" key="2">
    <source>
        <dbReference type="ARBA" id="ARBA00022741"/>
    </source>
</evidence>
<keyword evidence="2 5" id="KW-0547">Nucleotide-binding</keyword>
<dbReference type="PANTHER" id="PTHR43289">
    <property type="entry name" value="MITOGEN-ACTIVATED PROTEIN KINASE KINASE KINASE 20-RELATED"/>
    <property type="match status" value="1"/>
</dbReference>
<evidence type="ECO:0000313" key="9">
    <source>
        <dbReference type="EMBL" id="SOR83099.1"/>
    </source>
</evidence>
<feature type="transmembrane region" description="Helical" evidence="7">
    <location>
        <begin position="435"/>
        <end position="452"/>
    </location>
</feature>
<dbReference type="Gene3D" id="3.30.200.20">
    <property type="entry name" value="Phosphorylase Kinase, domain 1"/>
    <property type="match status" value="1"/>
</dbReference>
<dbReference type="InterPro" id="IPR011009">
    <property type="entry name" value="Kinase-like_dom_sf"/>
</dbReference>
<proteinExistence type="predicted"/>
<feature type="region of interest" description="Disordered" evidence="6">
    <location>
        <begin position="461"/>
        <end position="480"/>
    </location>
</feature>
<sequence>MAMMRLRREDPRVVGSFRLHRRLGAGGMGVVYLGSDKKGQRVALKVIRPDLAEDQEFRSRFAREVSAARRIRGGCTARLVAADLDADRPWFATQYVPGPSLHDKVAAEGPLGAADVAAVGAALSEGLVAVHEAGVVHRDLKPSNILLSPKGPRIIDFGIAWATGASTLTHVGTAVGSPGFLAPEQVRGAAVTPATDVFSLGATLAYASMGDSPFGHGSSEVMLYRVVHEEPQLHGVPDALAPLVRACLAKDPEERPSTLQLSMRLKEIAAREAQDVAGVRPPAPRGADADRPIDTYPERGRRPQGQQGAGASGAQRGRGTPPPRRSSGPGDGGPSTGGPASQNGAGARGGARAVGGGSRSTGSGNRGRNPVRGSGASRGGAPSRSGARPTPTGRNGTRSGSSGRPAPHSGTGRPASRNTGTGLRPANPRLLRQRLFVFVVVTLLVAVGIALVQGCQGSARGLGGEGGGVRQEHAQRGFAP</sequence>
<evidence type="ECO:0000256" key="6">
    <source>
        <dbReference type="SAM" id="MobiDB-lite"/>
    </source>
</evidence>
<dbReference type="PROSITE" id="PS00107">
    <property type="entry name" value="PROTEIN_KINASE_ATP"/>
    <property type="match status" value="1"/>
</dbReference>
<keyword evidence="4 5" id="KW-0067">ATP-binding</keyword>
<feature type="region of interest" description="Disordered" evidence="6">
    <location>
        <begin position="272"/>
        <end position="426"/>
    </location>
</feature>
<keyword evidence="7" id="KW-0812">Transmembrane</keyword>
<feature type="domain" description="Protein kinase" evidence="8">
    <location>
        <begin position="17"/>
        <end position="265"/>
    </location>
</feature>
<dbReference type="Gene3D" id="1.10.510.10">
    <property type="entry name" value="Transferase(Phosphotransferase) domain 1"/>
    <property type="match status" value="1"/>
</dbReference>
<keyword evidence="10" id="KW-1185">Reference proteome</keyword>
<dbReference type="Pfam" id="PF00069">
    <property type="entry name" value="Pkinase"/>
    <property type="match status" value="1"/>
</dbReference>
<dbReference type="PANTHER" id="PTHR43289:SF34">
    <property type="entry name" value="SERINE_THREONINE-PROTEIN KINASE YBDM-RELATED"/>
    <property type="match status" value="1"/>
</dbReference>
<evidence type="ECO:0000259" key="8">
    <source>
        <dbReference type="PROSITE" id="PS50011"/>
    </source>
</evidence>
<dbReference type="PROSITE" id="PS00108">
    <property type="entry name" value="PROTEIN_KINASE_ST"/>
    <property type="match status" value="1"/>
</dbReference>
<protein>
    <submittedName>
        <fullName evidence="9">Serine/threonine-protein kinase AfsK</fullName>
        <ecNumber evidence="9">2.7.11.1</ecNumber>
    </submittedName>
</protein>
<keyword evidence="3 9" id="KW-0418">Kinase</keyword>
<keyword evidence="1 9" id="KW-0808">Transferase</keyword>
<feature type="binding site" evidence="5">
    <location>
        <position position="45"/>
    </location>
    <ligand>
        <name>ATP</name>
        <dbReference type="ChEBI" id="CHEBI:30616"/>
    </ligand>
</feature>
<reference evidence="10" key="1">
    <citation type="submission" date="2017-11" db="EMBL/GenBank/DDBJ databases">
        <authorList>
            <person name="Wibberg D."/>
        </authorList>
    </citation>
    <scope>NUCLEOTIDE SEQUENCE [LARGE SCALE GENOMIC DNA]</scope>
</reference>
<dbReference type="Proteomes" id="UP000235464">
    <property type="component" value="Chromosome I"/>
</dbReference>